<dbReference type="Pfam" id="PF00226">
    <property type="entry name" value="DnaJ"/>
    <property type="match status" value="1"/>
</dbReference>
<dbReference type="Gene3D" id="1.10.287.110">
    <property type="entry name" value="DnaJ domain"/>
    <property type="match status" value="1"/>
</dbReference>
<proteinExistence type="predicted"/>
<dbReference type="FunFam" id="1.10.287.110:FF:000084">
    <property type="entry name" value="chaperone protein dnaJ 8, chloroplastic"/>
    <property type="match status" value="1"/>
</dbReference>
<organism evidence="2">
    <name type="scientific">Davidia involucrata</name>
    <name type="common">Dove tree</name>
    <dbReference type="NCBI Taxonomy" id="16924"/>
    <lineage>
        <taxon>Eukaryota</taxon>
        <taxon>Viridiplantae</taxon>
        <taxon>Streptophyta</taxon>
        <taxon>Embryophyta</taxon>
        <taxon>Tracheophyta</taxon>
        <taxon>Spermatophyta</taxon>
        <taxon>Magnoliopsida</taxon>
        <taxon>eudicotyledons</taxon>
        <taxon>Gunneridae</taxon>
        <taxon>Pentapetalae</taxon>
        <taxon>asterids</taxon>
        <taxon>Cornales</taxon>
        <taxon>Nyssaceae</taxon>
        <taxon>Davidia</taxon>
    </lineage>
</organism>
<gene>
    <name evidence="2" type="ORF">Din_004605</name>
</gene>
<evidence type="ECO:0000259" key="1">
    <source>
        <dbReference type="PROSITE" id="PS50076"/>
    </source>
</evidence>
<dbReference type="CDD" id="cd06257">
    <property type="entry name" value="DnaJ"/>
    <property type="match status" value="1"/>
</dbReference>
<dbReference type="SMART" id="SM00271">
    <property type="entry name" value="DnaJ"/>
    <property type="match status" value="1"/>
</dbReference>
<dbReference type="PRINTS" id="PR00625">
    <property type="entry name" value="JDOMAIN"/>
</dbReference>
<dbReference type="AlphaFoldDB" id="A0A5B6YTF8"/>
<reference evidence="2" key="1">
    <citation type="submission" date="2019-08" db="EMBL/GenBank/DDBJ databases">
        <title>Reference gene set and small RNA set construction with multiple tissues from Davidia involucrata Baill.</title>
        <authorList>
            <person name="Yang H."/>
            <person name="Zhou C."/>
            <person name="Li G."/>
            <person name="Wang J."/>
            <person name="Gao P."/>
            <person name="Wang M."/>
            <person name="Wang R."/>
            <person name="Zhao Y."/>
        </authorList>
    </citation>
    <scope>NUCLEOTIDE SEQUENCE</scope>
    <source>
        <tissue evidence="2">Mixed with DoveR01_LX</tissue>
    </source>
</reference>
<dbReference type="InterPro" id="IPR001623">
    <property type="entry name" value="DnaJ_domain"/>
</dbReference>
<dbReference type="PROSITE" id="PS50076">
    <property type="entry name" value="DNAJ_2"/>
    <property type="match status" value="1"/>
</dbReference>
<dbReference type="PANTHER" id="PTHR24074">
    <property type="entry name" value="CO-CHAPERONE PROTEIN DJLA"/>
    <property type="match status" value="1"/>
</dbReference>
<dbReference type="InterPro" id="IPR036869">
    <property type="entry name" value="J_dom_sf"/>
</dbReference>
<name>A0A5B6YTF8_DAVIN</name>
<dbReference type="SUPFAM" id="SSF46565">
    <property type="entry name" value="Chaperone J-domain"/>
    <property type="match status" value="1"/>
</dbReference>
<dbReference type="EMBL" id="GHES01004605">
    <property type="protein sequence ID" value="MPA35164.1"/>
    <property type="molecule type" value="Transcribed_RNA"/>
</dbReference>
<accession>A0A5B6YTF8</accession>
<feature type="domain" description="J" evidence="1">
    <location>
        <begin position="51"/>
        <end position="122"/>
    </location>
</feature>
<protein>
    <submittedName>
        <fullName evidence="2">Putative DnaJ protein</fullName>
    </submittedName>
</protein>
<dbReference type="InterPro" id="IPR050817">
    <property type="entry name" value="DjlA_DnaK_co-chaperone"/>
</dbReference>
<evidence type="ECO:0000313" key="2">
    <source>
        <dbReference type="EMBL" id="MPA35164.1"/>
    </source>
</evidence>
<sequence>MASTAIGMIGGGGGGGCGSSSSWFQLKDSKKKKMGNDRVRICCVSSSAVTDPYKTLKIQPGASESEVKKAFRQLALQYHPDVCRGSNCGVQFHHINEAYDIVMSNLRGESTTLEMESYEPYDAGINEPMRGMYDPDWDMWEEWMGWEGAGIRDYSSHINPYI</sequence>